<dbReference type="PROSITE" id="PS51257">
    <property type="entry name" value="PROKAR_LIPOPROTEIN"/>
    <property type="match status" value="1"/>
</dbReference>
<dbReference type="Pfam" id="PF14059">
    <property type="entry name" value="DUF4251"/>
    <property type="match status" value="1"/>
</dbReference>
<accession>A0AA48HR32</accession>
<proteinExistence type="predicted"/>
<evidence type="ECO:0000313" key="2">
    <source>
        <dbReference type="EMBL" id="BDW94124.1"/>
    </source>
</evidence>
<sequence length="184" mass="20229">MKPLQKFILYSLLLSLVACASSQNKATPEQVSALEEMVANKHFEIRALWAQPLVTQSMNSIANAGLLPPGSTANRIEITGAANYFKMVGDSVMADLPFFGERRMGGGYNQNKGGIVFEGIPRDLTIVPTKKDNGKTIRFSINGDSEGYQVIAQLYPNGTARLNISSTHRTNMWFQGDLVPFKEE</sequence>
<dbReference type="Proteomes" id="UP001330184">
    <property type="component" value="Chromosome"/>
</dbReference>
<organism evidence="2 3">
    <name type="scientific">Flagellimonas marinaquae</name>
    <dbReference type="NCBI Taxonomy" id="254955"/>
    <lineage>
        <taxon>Bacteria</taxon>
        <taxon>Pseudomonadati</taxon>
        <taxon>Bacteroidota</taxon>
        <taxon>Flavobacteriia</taxon>
        <taxon>Flavobacteriales</taxon>
        <taxon>Flavobacteriaceae</taxon>
        <taxon>Flagellimonas</taxon>
    </lineage>
</organism>
<feature type="signal peptide" evidence="1">
    <location>
        <begin position="1"/>
        <end position="26"/>
    </location>
</feature>
<gene>
    <name evidence="2" type="ORF">MACH07_29560</name>
</gene>
<evidence type="ECO:0000256" key="1">
    <source>
        <dbReference type="SAM" id="SignalP"/>
    </source>
</evidence>
<keyword evidence="1" id="KW-0732">Signal</keyword>
<feature type="chain" id="PRO_5041230397" description="DUF4251 domain-containing protein" evidence="1">
    <location>
        <begin position="27"/>
        <end position="184"/>
    </location>
</feature>
<reference evidence="2 3" key="1">
    <citation type="submission" date="2023-01" db="EMBL/GenBank/DDBJ databases">
        <title>Complete genome sequence of Muricauda aquimarina strain IFOP_LL357.</title>
        <authorList>
            <person name="Gajardo G."/>
            <person name="Ueki S."/>
            <person name="Maruyama F."/>
        </authorList>
    </citation>
    <scope>NUCLEOTIDE SEQUENCE [LARGE SCALE GENOMIC DNA]</scope>
    <source>
        <strain evidence="2 3">IFOP_LL357</strain>
    </source>
</reference>
<dbReference type="RefSeq" id="WP_224836867.1">
    <property type="nucleotide sequence ID" value="NZ_AP027268.1"/>
</dbReference>
<dbReference type="InterPro" id="IPR025347">
    <property type="entry name" value="DUF4251"/>
</dbReference>
<dbReference type="AlphaFoldDB" id="A0AA48HR32"/>
<evidence type="ECO:0008006" key="4">
    <source>
        <dbReference type="Google" id="ProtNLM"/>
    </source>
</evidence>
<dbReference type="Gene3D" id="2.40.128.410">
    <property type="match status" value="1"/>
</dbReference>
<evidence type="ECO:0000313" key="3">
    <source>
        <dbReference type="Proteomes" id="UP001330184"/>
    </source>
</evidence>
<protein>
    <recommendedName>
        <fullName evidence="4">DUF4251 domain-containing protein</fullName>
    </recommendedName>
</protein>
<keyword evidence="3" id="KW-1185">Reference proteome</keyword>
<name>A0AA48HR32_9FLAO</name>
<dbReference type="EMBL" id="AP027268">
    <property type="protein sequence ID" value="BDW94124.1"/>
    <property type="molecule type" value="Genomic_DNA"/>
</dbReference>